<keyword evidence="1" id="KW-1133">Transmembrane helix</keyword>
<gene>
    <name evidence="2" type="ORF">NCTC13067_00415</name>
</gene>
<dbReference type="EMBL" id="UGTM01000001">
    <property type="protein sequence ID" value="SUB86767.1"/>
    <property type="molecule type" value="Genomic_DNA"/>
</dbReference>
<feature type="transmembrane region" description="Helical" evidence="1">
    <location>
        <begin position="24"/>
        <end position="42"/>
    </location>
</feature>
<evidence type="ECO:0000313" key="3">
    <source>
        <dbReference type="Proteomes" id="UP000255469"/>
    </source>
</evidence>
<proteinExistence type="predicted"/>
<keyword evidence="1" id="KW-0472">Membrane</keyword>
<sequence>MPQTRESPSADPAGQNELQNKNKFILCFICFTLPLQFLYYHVT</sequence>
<accession>A0A379E1Z0</accession>
<dbReference type="AlphaFoldDB" id="A0A379E1Z0"/>
<keyword evidence="1" id="KW-0812">Transmembrane</keyword>
<evidence type="ECO:0000256" key="1">
    <source>
        <dbReference type="SAM" id="Phobius"/>
    </source>
</evidence>
<protein>
    <submittedName>
        <fullName evidence="2">Uncharacterized protein</fullName>
    </submittedName>
</protein>
<dbReference type="Proteomes" id="UP000255469">
    <property type="component" value="Unassembled WGS sequence"/>
</dbReference>
<reference evidence="2 3" key="1">
    <citation type="submission" date="2018-06" db="EMBL/GenBank/DDBJ databases">
        <authorList>
            <consortium name="Pathogen Informatics"/>
            <person name="Doyle S."/>
        </authorList>
    </citation>
    <scope>NUCLEOTIDE SEQUENCE [LARGE SCALE GENOMIC DNA]</scope>
    <source>
        <strain evidence="2 3">NCTC13067</strain>
    </source>
</reference>
<evidence type="ECO:0000313" key="2">
    <source>
        <dbReference type="EMBL" id="SUB86767.1"/>
    </source>
</evidence>
<organism evidence="2 3">
    <name type="scientific">Prevotella denticola</name>
    <dbReference type="NCBI Taxonomy" id="28129"/>
    <lineage>
        <taxon>Bacteria</taxon>
        <taxon>Pseudomonadati</taxon>
        <taxon>Bacteroidota</taxon>
        <taxon>Bacteroidia</taxon>
        <taxon>Bacteroidales</taxon>
        <taxon>Prevotellaceae</taxon>
        <taxon>Prevotella</taxon>
    </lineage>
</organism>
<name>A0A379E1Z0_9BACT</name>